<evidence type="ECO:0000313" key="13">
    <source>
        <dbReference type="EMBL" id="HIV61925.1"/>
    </source>
</evidence>
<feature type="domain" description="Thiamine phosphate synthase/TenI" evidence="12">
    <location>
        <begin position="8"/>
        <end position="187"/>
    </location>
</feature>
<dbReference type="GO" id="GO:0009228">
    <property type="term" value="P:thiamine biosynthetic process"/>
    <property type="evidence" value="ECO:0007669"/>
    <property type="project" value="UniProtKB-KW"/>
</dbReference>
<keyword evidence="2 9" id="KW-0808">Transferase</keyword>
<feature type="binding site" evidence="9">
    <location>
        <position position="137"/>
    </location>
    <ligand>
        <name>4-amino-2-methyl-5-(diphosphooxymethyl)pyrimidine</name>
        <dbReference type="ChEBI" id="CHEBI:57841"/>
    </ligand>
</feature>
<evidence type="ECO:0000256" key="3">
    <source>
        <dbReference type="ARBA" id="ARBA00022723"/>
    </source>
</evidence>
<evidence type="ECO:0000256" key="5">
    <source>
        <dbReference type="ARBA" id="ARBA00022977"/>
    </source>
</evidence>
<dbReference type="PANTHER" id="PTHR20857:SF23">
    <property type="entry name" value="THIAMINE BIOSYNTHETIC BIFUNCTIONAL ENZYME"/>
    <property type="match status" value="1"/>
</dbReference>
<evidence type="ECO:0000313" key="14">
    <source>
        <dbReference type="Proteomes" id="UP000886808"/>
    </source>
</evidence>
<evidence type="ECO:0000256" key="9">
    <source>
        <dbReference type="HAMAP-Rule" id="MF_00097"/>
    </source>
</evidence>
<dbReference type="AlphaFoldDB" id="A0A9D1PHU7"/>
<dbReference type="InterPro" id="IPR034291">
    <property type="entry name" value="TMP_synthase"/>
</dbReference>
<comment type="cofactor">
    <cofactor evidence="9">
        <name>Mg(2+)</name>
        <dbReference type="ChEBI" id="CHEBI:18420"/>
    </cofactor>
    <text evidence="9">Binds 1 Mg(2+) ion per subunit.</text>
</comment>
<feature type="binding site" evidence="9">
    <location>
        <begin position="184"/>
        <end position="185"/>
    </location>
    <ligand>
        <name>2-[(2R,5Z)-2-carboxy-4-methylthiazol-5(2H)-ylidene]ethyl phosphate</name>
        <dbReference type="ChEBI" id="CHEBI:62899"/>
    </ligand>
</feature>
<accession>A0A9D1PHU7</accession>
<evidence type="ECO:0000259" key="12">
    <source>
        <dbReference type="Pfam" id="PF02581"/>
    </source>
</evidence>
<comment type="catalytic activity">
    <reaction evidence="7 9 10">
        <text>2-(2-carboxy-4-methylthiazol-5-yl)ethyl phosphate + 4-amino-2-methyl-5-(diphosphooxymethyl)pyrimidine + 2 H(+) = thiamine phosphate + CO2 + diphosphate</text>
        <dbReference type="Rhea" id="RHEA:47848"/>
        <dbReference type="ChEBI" id="CHEBI:15378"/>
        <dbReference type="ChEBI" id="CHEBI:16526"/>
        <dbReference type="ChEBI" id="CHEBI:33019"/>
        <dbReference type="ChEBI" id="CHEBI:37575"/>
        <dbReference type="ChEBI" id="CHEBI:57841"/>
        <dbReference type="ChEBI" id="CHEBI:62890"/>
        <dbReference type="EC" id="2.5.1.3"/>
    </reaction>
</comment>
<dbReference type="NCBIfam" id="TIGR00693">
    <property type="entry name" value="thiE"/>
    <property type="match status" value="1"/>
</dbReference>
<dbReference type="HAMAP" id="MF_00097">
    <property type="entry name" value="TMP_synthase"/>
    <property type="match status" value="1"/>
</dbReference>
<comment type="function">
    <text evidence="9">Condenses 4-methyl-5-(beta-hydroxyethyl)thiazole monophosphate (THZ-P) and 2-methyl-4-amino-5-hydroxymethyl pyrimidine pyrophosphate (HMP-PP) to form thiamine monophosphate (TMP).</text>
</comment>
<keyword evidence="4 9" id="KW-0460">Magnesium</keyword>
<evidence type="ECO:0000256" key="10">
    <source>
        <dbReference type="RuleBase" id="RU003826"/>
    </source>
</evidence>
<dbReference type="InterPro" id="IPR036206">
    <property type="entry name" value="ThiamineP_synth_sf"/>
</dbReference>
<comment type="similarity">
    <text evidence="9 10">Belongs to the thiamine-phosphate synthase family.</text>
</comment>
<keyword evidence="5 9" id="KW-0784">Thiamine biosynthesis</keyword>
<feature type="binding site" evidence="9">
    <location>
        <position position="71"/>
    </location>
    <ligand>
        <name>Mg(2+)</name>
        <dbReference type="ChEBI" id="CHEBI:18420"/>
    </ligand>
</feature>
<feature type="binding site" evidence="9">
    <location>
        <position position="70"/>
    </location>
    <ligand>
        <name>4-amino-2-methyl-5-(diphosphooxymethyl)pyrimidine</name>
        <dbReference type="ChEBI" id="CHEBI:57841"/>
    </ligand>
</feature>
<dbReference type="GO" id="GO:0005737">
    <property type="term" value="C:cytoplasm"/>
    <property type="evidence" value="ECO:0007669"/>
    <property type="project" value="TreeGrafter"/>
</dbReference>
<evidence type="ECO:0000256" key="2">
    <source>
        <dbReference type="ARBA" id="ARBA00022679"/>
    </source>
</evidence>
<dbReference type="GO" id="GO:0000287">
    <property type="term" value="F:magnesium ion binding"/>
    <property type="evidence" value="ECO:0007669"/>
    <property type="project" value="UniProtKB-UniRule"/>
</dbReference>
<feature type="binding site" evidence="9">
    <location>
        <position position="164"/>
    </location>
    <ligand>
        <name>2-[(2R,5Z)-2-carboxy-4-methylthiazol-5(2H)-ylidene]ethyl phosphate</name>
        <dbReference type="ChEBI" id="CHEBI:62899"/>
    </ligand>
</feature>
<keyword evidence="3 9" id="KW-0479">Metal-binding</keyword>
<gene>
    <name evidence="9 13" type="primary">thiE</name>
    <name evidence="13" type="ORF">H9746_03635</name>
</gene>
<dbReference type="GO" id="GO:0009229">
    <property type="term" value="P:thiamine diphosphate biosynthetic process"/>
    <property type="evidence" value="ECO:0007669"/>
    <property type="project" value="UniProtKB-UniRule"/>
</dbReference>
<reference evidence="13" key="2">
    <citation type="submission" date="2021-04" db="EMBL/GenBank/DDBJ databases">
        <authorList>
            <person name="Gilroy R."/>
        </authorList>
    </citation>
    <scope>NUCLEOTIDE SEQUENCE</scope>
    <source>
        <strain evidence="13">CHK193-4272</strain>
    </source>
</reference>
<dbReference type="EC" id="2.5.1.3" evidence="9"/>
<dbReference type="Pfam" id="PF02581">
    <property type="entry name" value="TMP-TENI"/>
    <property type="match status" value="1"/>
</dbReference>
<feature type="binding site" evidence="9">
    <location>
        <begin position="38"/>
        <end position="42"/>
    </location>
    <ligand>
        <name>4-amino-2-methyl-5-(diphosphooxymethyl)pyrimidine</name>
        <dbReference type="ChEBI" id="CHEBI:57841"/>
    </ligand>
</feature>
<reference evidence="13" key="1">
    <citation type="journal article" date="2021" name="PeerJ">
        <title>Extensive microbial diversity within the chicken gut microbiome revealed by metagenomics and culture.</title>
        <authorList>
            <person name="Gilroy R."/>
            <person name="Ravi A."/>
            <person name="Getino M."/>
            <person name="Pursley I."/>
            <person name="Horton D.L."/>
            <person name="Alikhan N.F."/>
            <person name="Baker D."/>
            <person name="Gharbi K."/>
            <person name="Hall N."/>
            <person name="Watson M."/>
            <person name="Adriaenssens E.M."/>
            <person name="Foster-Nyarko E."/>
            <person name="Jarju S."/>
            <person name="Secka A."/>
            <person name="Antonio M."/>
            <person name="Oren A."/>
            <person name="Chaudhuri R.R."/>
            <person name="La Ragione R."/>
            <person name="Hildebrand F."/>
            <person name="Pallen M.J."/>
        </authorList>
    </citation>
    <scope>NUCLEOTIDE SEQUENCE</scope>
    <source>
        <strain evidence="13">CHK193-4272</strain>
    </source>
</reference>
<evidence type="ECO:0000256" key="6">
    <source>
        <dbReference type="ARBA" id="ARBA00047334"/>
    </source>
</evidence>
<dbReference type="GO" id="GO:0004789">
    <property type="term" value="F:thiamine-phosphate diphosphorylase activity"/>
    <property type="evidence" value="ECO:0007669"/>
    <property type="project" value="UniProtKB-UniRule"/>
</dbReference>
<evidence type="ECO:0000256" key="4">
    <source>
        <dbReference type="ARBA" id="ARBA00022842"/>
    </source>
</evidence>
<evidence type="ECO:0000256" key="1">
    <source>
        <dbReference type="ARBA" id="ARBA00005165"/>
    </source>
</evidence>
<feature type="binding site" evidence="9">
    <location>
        <position position="108"/>
    </location>
    <ligand>
        <name>4-amino-2-methyl-5-(diphosphooxymethyl)pyrimidine</name>
        <dbReference type="ChEBI" id="CHEBI:57841"/>
    </ligand>
</feature>
<dbReference type="Proteomes" id="UP000886808">
    <property type="component" value="Unassembled WGS sequence"/>
</dbReference>
<evidence type="ECO:0000256" key="11">
    <source>
        <dbReference type="RuleBase" id="RU004253"/>
    </source>
</evidence>
<dbReference type="FunFam" id="3.20.20.70:FF:000096">
    <property type="entry name" value="Thiamine-phosphate synthase"/>
    <property type="match status" value="1"/>
</dbReference>
<protein>
    <recommendedName>
        <fullName evidence="9">Thiamine-phosphate synthase</fullName>
        <shortName evidence="9">TP synthase</shortName>
        <shortName evidence="9">TPS</shortName>
        <ecNumber evidence="9">2.5.1.3</ecNumber>
    </recommendedName>
    <alternativeName>
        <fullName evidence="9">Thiamine-phosphate pyrophosphorylase</fullName>
        <shortName evidence="9">TMP pyrophosphorylase</shortName>
        <shortName evidence="9">TMP-PPase</shortName>
    </alternativeName>
</protein>
<dbReference type="EMBL" id="DXIE01000026">
    <property type="protein sequence ID" value="HIV61925.1"/>
    <property type="molecule type" value="Genomic_DNA"/>
</dbReference>
<proteinExistence type="inferred from homology"/>
<feature type="binding site" evidence="9">
    <location>
        <begin position="134"/>
        <end position="136"/>
    </location>
    <ligand>
        <name>2-[(2R,5Z)-2-carboxy-4-methylthiazol-5(2H)-ylidene]ethyl phosphate</name>
        <dbReference type="ChEBI" id="CHEBI:62899"/>
    </ligand>
</feature>
<comment type="catalytic activity">
    <reaction evidence="6 9 10">
        <text>4-methyl-5-(2-phosphooxyethyl)-thiazole + 4-amino-2-methyl-5-(diphosphooxymethyl)pyrimidine + H(+) = thiamine phosphate + diphosphate</text>
        <dbReference type="Rhea" id="RHEA:22328"/>
        <dbReference type="ChEBI" id="CHEBI:15378"/>
        <dbReference type="ChEBI" id="CHEBI:33019"/>
        <dbReference type="ChEBI" id="CHEBI:37575"/>
        <dbReference type="ChEBI" id="CHEBI:57841"/>
        <dbReference type="ChEBI" id="CHEBI:58296"/>
        <dbReference type="EC" id="2.5.1.3"/>
    </reaction>
</comment>
<dbReference type="Gene3D" id="3.20.20.70">
    <property type="entry name" value="Aldolase class I"/>
    <property type="match status" value="1"/>
</dbReference>
<dbReference type="InterPro" id="IPR013785">
    <property type="entry name" value="Aldolase_TIM"/>
</dbReference>
<comment type="catalytic activity">
    <reaction evidence="8 9 10">
        <text>2-[(2R,5Z)-2-carboxy-4-methylthiazol-5(2H)-ylidene]ethyl phosphate + 4-amino-2-methyl-5-(diphosphooxymethyl)pyrimidine + 2 H(+) = thiamine phosphate + CO2 + diphosphate</text>
        <dbReference type="Rhea" id="RHEA:47844"/>
        <dbReference type="ChEBI" id="CHEBI:15378"/>
        <dbReference type="ChEBI" id="CHEBI:16526"/>
        <dbReference type="ChEBI" id="CHEBI:33019"/>
        <dbReference type="ChEBI" id="CHEBI:37575"/>
        <dbReference type="ChEBI" id="CHEBI:57841"/>
        <dbReference type="ChEBI" id="CHEBI:62899"/>
        <dbReference type="EC" id="2.5.1.3"/>
    </reaction>
</comment>
<dbReference type="PANTHER" id="PTHR20857">
    <property type="entry name" value="THIAMINE-PHOSPHATE PYROPHOSPHORYLASE"/>
    <property type="match status" value="1"/>
</dbReference>
<feature type="binding site" evidence="9">
    <location>
        <position position="89"/>
    </location>
    <ligand>
        <name>Mg(2+)</name>
        <dbReference type="ChEBI" id="CHEBI:18420"/>
    </ligand>
</feature>
<name>A0A9D1PHU7_9FIRM</name>
<dbReference type="CDD" id="cd00564">
    <property type="entry name" value="TMP_TenI"/>
    <property type="match status" value="1"/>
</dbReference>
<dbReference type="InterPro" id="IPR022998">
    <property type="entry name" value="ThiamineP_synth_TenI"/>
</dbReference>
<comment type="caution">
    <text evidence="13">The sequence shown here is derived from an EMBL/GenBank/DDBJ whole genome shotgun (WGS) entry which is preliminary data.</text>
</comment>
<organism evidence="13 14">
    <name type="scientific">Candidatus Butyricicoccus avistercoris</name>
    <dbReference type="NCBI Taxonomy" id="2838518"/>
    <lineage>
        <taxon>Bacteria</taxon>
        <taxon>Bacillati</taxon>
        <taxon>Bacillota</taxon>
        <taxon>Clostridia</taxon>
        <taxon>Eubacteriales</taxon>
        <taxon>Butyricicoccaceae</taxon>
        <taxon>Butyricicoccus</taxon>
    </lineage>
</organism>
<sequence>MNPETLTLYAITDRSWLQGRSLAQDVEQAILGGSTIIQIREKNISDDEYIKRASEILPVCQKYNIPLIINDRVSVAKALGCGVHLGASDGDIKQAREILGKDAIIGATAKTIETAKLAEESGADYIGSGAVFGSETKTDAKPMNLEFFAEICKSVNIPVVAIGGINQNNAFKLKNTGLAGICAVSGIFAQQDIKKATQNLYKIAQEVTAK</sequence>
<dbReference type="SUPFAM" id="SSF51391">
    <property type="entry name" value="Thiamin phosphate synthase"/>
    <property type="match status" value="1"/>
</dbReference>
<evidence type="ECO:0000256" key="8">
    <source>
        <dbReference type="ARBA" id="ARBA00047883"/>
    </source>
</evidence>
<comment type="pathway">
    <text evidence="1 9 11">Cofactor biosynthesis; thiamine diphosphate biosynthesis; thiamine phosphate from 4-amino-2-methyl-5-diphosphomethylpyrimidine and 4-methyl-5-(2-phosphoethyl)-thiazole: step 1/1.</text>
</comment>
<evidence type="ECO:0000256" key="7">
    <source>
        <dbReference type="ARBA" id="ARBA00047851"/>
    </source>
</evidence>